<keyword evidence="4 6" id="KW-0547">Nucleotide-binding</keyword>
<evidence type="ECO:0000256" key="6">
    <source>
        <dbReference type="RuleBase" id="RU362119"/>
    </source>
</evidence>
<dbReference type="PRINTS" id="PR01607">
    <property type="entry name" value="APYRASEFAMLY"/>
</dbReference>
<feature type="domain" description="Calcineurin-like phosphoesterase" evidence="7">
    <location>
        <begin position="32"/>
        <end position="246"/>
    </location>
</feature>
<dbReference type="AlphaFoldDB" id="A0A9N9TH00"/>
<dbReference type="CDD" id="cd07409">
    <property type="entry name" value="MPP_CD73_N"/>
    <property type="match status" value="1"/>
</dbReference>
<feature type="chain" id="PRO_5040544313" evidence="6">
    <location>
        <begin position="19"/>
        <end position="542"/>
    </location>
</feature>
<feature type="domain" description="5'-Nucleotidase C-terminal" evidence="8">
    <location>
        <begin position="343"/>
        <end position="500"/>
    </location>
</feature>
<name>A0A9N9TH00_PHYSR</name>
<evidence type="ECO:0000313" key="10">
    <source>
        <dbReference type="Proteomes" id="UP001153712"/>
    </source>
</evidence>
<dbReference type="SUPFAM" id="SSF56300">
    <property type="entry name" value="Metallo-dependent phosphatases"/>
    <property type="match status" value="1"/>
</dbReference>
<evidence type="ECO:0000259" key="8">
    <source>
        <dbReference type="Pfam" id="PF02872"/>
    </source>
</evidence>
<dbReference type="OrthoDB" id="7722975at2759"/>
<evidence type="ECO:0000256" key="4">
    <source>
        <dbReference type="ARBA" id="ARBA00022741"/>
    </source>
</evidence>
<dbReference type="Pfam" id="PF02872">
    <property type="entry name" value="5_nucleotid_C"/>
    <property type="match status" value="1"/>
</dbReference>
<dbReference type="GO" id="GO:0046872">
    <property type="term" value="F:metal ion binding"/>
    <property type="evidence" value="ECO:0007669"/>
    <property type="project" value="UniProtKB-KW"/>
</dbReference>
<dbReference type="GO" id="GO:0005886">
    <property type="term" value="C:plasma membrane"/>
    <property type="evidence" value="ECO:0007669"/>
    <property type="project" value="TreeGrafter"/>
</dbReference>
<keyword evidence="5 6" id="KW-0378">Hydrolase</keyword>
<evidence type="ECO:0000256" key="5">
    <source>
        <dbReference type="ARBA" id="ARBA00022801"/>
    </source>
</evidence>
<evidence type="ECO:0000256" key="1">
    <source>
        <dbReference type="ARBA" id="ARBA00006654"/>
    </source>
</evidence>
<evidence type="ECO:0000313" key="9">
    <source>
        <dbReference type="EMBL" id="CAG9856081.1"/>
    </source>
</evidence>
<dbReference type="InterPro" id="IPR029052">
    <property type="entry name" value="Metallo-depent_PP-like"/>
</dbReference>
<evidence type="ECO:0000256" key="3">
    <source>
        <dbReference type="ARBA" id="ARBA00022729"/>
    </source>
</evidence>
<proteinExistence type="inferred from homology"/>
<dbReference type="InterPro" id="IPR006179">
    <property type="entry name" value="5_nucleotidase/apyrase"/>
</dbReference>
<dbReference type="GO" id="GO:0008253">
    <property type="term" value="F:5'-nucleotidase activity"/>
    <property type="evidence" value="ECO:0007669"/>
    <property type="project" value="TreeGrafter"/>
</dbReference>
<evidence type="ECO:0000259" key="7">
    <source>
        <dbReference type="Pfam" id="PF00149"/>
    </source>
</evidence>
<protein>
    <submittedName>
        <fullName evidence="9">Uncharacterized protein</fullName>
    </submittedName>
</protein>
<dbReference type="InterPro" id="IPR008334">
    <property type="entry name" value="5'-Nucleotdase_C"/>
</dbReference>
<dbReference type="Pfam" id="PF00149">
    <property type="entry name" value="Metallophos"/>
    <property type="match status" value="1"/>
</dbReference>
<dbReference type="InterPro" id="IPR036907">
    <property type="entry name" value="5'-Nucleotdase_C_sf"/>
</dbReference>
<dbReference type="SUPFAM" id="SSF55816">
    <property type="entry name" value="5'-nucleotidase (syn. UDP-sugar hydrolase), C-terminal domain"/>
    <property type="match status" value="1"/>
</dbReference>
<dbReference type="PANTHER" id="PTHR11575:SF32">
    <property type="entry name" value="APYRASE-LIKE PROTEIN"/>
    <property type="match status" value="1"/>
</dbReference>
<dbReference type="Gene3D" id="3.90.780.10">
    <property type="entry name" value="5'-Nucleotidase, C-terminal domain"/>
    <property type="match status" value="1"/>
</dbReference>
<dbReference type="InterPro" id="IPR004843">
    <property type="entry name" value="Calcineurin-like_PHP"/>
</dbReference>
<dbReference type="GO" id="GO:0000166">
    <property type="term" value="F:nucleotide binding"/>
    <property type="evidence" value="ECO:0007669"/>
    <property type="project" value="UniProtKB-KW"/>
</dbReference>
<sequence>MFFIYQAILLIFLRNIEGKITNLSENINVTLSIIHFNDFHARYEETEPNGGICRNHTTCIGGYSRLYSLINSMKRLNPESIVLNAGDVFTGTFWYTVGGWNISQKFMNKLPIDATVLGNHEFDDDISGVVSYIKSIKHPIIVSNIVDALEPTMRGIYSKSHVIERGGRKIGIIGVVGENFDRLSKTGRLKFSPESPSVNEEADRLVKEEGVFTNIVLSHAGYPVDKEIAANASKRISLIVGGHSHTLLSSEGSFKIPDKIEGPYPTIVKSKFGRDVAIVQAGSFCRLLGNISITLDGNGELINYSGKPILLDQNVPQDEKINEELIETKKYVEEQGNNTIGFTNIFLDSDCYYKECLLGDVIADAMLYYYTDKLEEKNDFLAILNSAGIRKPIEKGRITINDLYTSTPYRNTVDLGELQGKHIKEIFESTSVFFDGHISKLLQVSGVKLVYNMTRAFGERLSSIKVLSRGSGEKVYRELELDRIYYVAMSSFIRKGGDFFDEIPRYIKNVRKGPEDVRVYEDYLKNNSPIRVIERDRLTFQS</sequence>
<dbReference type="GO" id="GO:0006196">
    <property type="term" value="P:AMP catabolic process"/>
    <property type="evidence" value="ECO:0007669"/>
    <property type="project" value="TreeGrafter"/>
</dbReference>
<reference evidence="9" key="1">
    <citation type="submission" date="2022-01" db="EMBL/GenBank/DDBJ databases">
        <authorList>
            <person name="King R."/>
        </authorList>
    </citation>
    <scope>NUCLEOTIDE SEQUENCE</scope>
</reference>
<dbReference type="EMBL" id="OU900104">
    <property type="protein sequence ID" value="CAG9856081.1"/>
    <property type="molecule type" value="Genomic_DNA"/>
</dbReference>
<accession>A0A9N9TH00</accession>
<dbReference type="Gene3D" id="3.60.21.10">
    <property type="match status" value="1"/>
</dbReference>
<keyword evidence="10" id="KW-1185">Reference proteome</keyword>
<keyword evidence="2" id="KW-0479">Metal-binding</keyword>
<keyword evidence="3 6" id="KW-0732">Signal</keyword>
<gene>
    <name evidence="9" type="ORF">PHYEVI_LOCUS2508</name>
</gene>
<evidence type="ECO:0000256" key="2">
    <source>
        <dbReference type="ARBA" id="ARBA00022723"/>
    </source>
</evidence>
<comment type="similarity">
    <text evidence="1 6">Belongs to the 5'-nucleotidase family.</text>
</comment>
<dbReference type="FunFam" id="3.60.21.10:FF:000020">
    <property type="entry name" value="NT5E isoform 4"/>
    <property type="match status" value="1"/>
</dbReference>
<dbReference type="Proteomes" id="UP001153712">
    <property type="component" value="Chromosome 11"/>
</dbReference>
<dbReference type="PANTHER" id="PTHR11575">
    <property type="entry name" value="5'-NUCLEOTIDASE-RELATED"/>
    <property type="match status" value="1"/>
</dbReference>
<feature type="signal peptide" evidence="6">
    <location>
        <begin position="1"/>
        <end position="18"/>
    </location>
</feature>
<organism evidence="9 10">
    <name type="scientific">Phyllotreta striolata</name>
    <name type="common">Striped flea beetle</name>
    <name type="synonym">Crioceris striolata</name>
    <dbReference type="NCBI Taxonomy" id="444603"/>
    <lineage>
        <taxon>Eukaryota</taxon>
        <taxon>Metazoa</taxon>
        <taxon>Ecdysozoa</taxon>
        <taxon>Arthropoda</taxon>
        <taxon>Hexapoda</taxon>
        <taxon>Insecta</taxon>
        <taxon>Pterygota</taxon>
        <taxon>Neoptera</taxon>
        <taxon>Endopterygota</taxon>
        <taxon>Coleoptera</taxon>
        <taxon>Polyphaga</taxon>
        <taxon>Cucujiformia</taxon>
        <taxon>Chrysomeloidea</taxon>
        <taxon>Chrysomelidae</taxon>
        <taxon>Galerucinae</taxon>
        <taxon>Alticini</taxon>
        <taxon>Phyllotreta</taxon>
    </lineage>
</organism>